<protein>
    <recommendedName>
        <fullName evidence="3">PEP-CTERM protein-sorting domain-containing protein</fullName>
    </recommendedName>
</protein>
<feature type="transmembrane region" description="Helical" evidence="1">
    <location>
        <begin position="157"/>
        <end position="176"/>
    </location>
</feature>
<keyword evidence="1" id="KW-0812">Transmembrane</keyword>
<dbReference type="NCBIfam" id="TIGR03370">
    <property type="entry name" value="VPLPA-CTERM"/>
    <property type="match status" value="1"/>
</dbReference>
<feature type="transmembrane region" description="Helical" evidence="1">
    <location>
        <begin position="34"/>
        <end position="55"/>
    </location>
</feature>
<name>A0A3B0SQD4_9ZZZZ</name>
<keyword evidence="1" id="KW-0472">Membrane</keyword>
<sequence>MSVLTEKQLRYIFDSVRRLLTPKSNKGVSVKKHFILAIAANLLFSMSASATLLTLSATSQFPAVQSDFVINFDDVNNDGLLEFNEILSFSGVTQFLAPRTFDEVIGVANVAGFTTPSGPQQSIFGNWVFRIMSDNTVLEFSPSPEWTYAVAPTMSEVPLPAALPLFLAGLAGLGWARRRRA</sequence>
<accession>A0A3B0SQD4</accession>
<dbReference type="AlphaFoldDB" id="A0A3B0SQD4"/>
<evidence type="ECO:0000256" key="1">
    <source>
        <dbReference type="SAM" id="Phobius"/>
    </source>
</evidence>
<dbReference type="InterPro" id="IPR018247">
    <property type="entry name" value="EF_Hand_1_Ca_BS"/>
</dbReference>
<gene>
    <name evidence="2" type="ORF">MNBD_ALPHA05-2329</name>
</gene>
<dbReference type="PROSITE" id="PS00018">
    <property type="entry name" value="EF_HAND_1"/>
    <property type="match status" value="1"/>
</dbReference>
<dbReference type="EMBL" id="UOEH01000516">
    <property type="protein sequence ID" value="VAW06363.1"/>
    <property type="molecule type" value="Genomic_DNA"/>
</dbReference>
<organism evidence="2">
    <name type="scientific">hydrothermal vent metagenome</name>
    <dbReference type="NCBI Taxonomy" id="652676"/>
    <lineage>
        <taxon>unclassified sequences</taxon>
        <taxon>metagenomes</taxon>
        <taxon>ecological metagenomes</taxon>
    </lineage>
</organism>
<reference evidence="2" key="1">
    <citation type="submission" date="2018-06" db="EMBL/GenBank/DDBJ databases">
        <authorList>
            <person name="Zhirakovskaya E."/>
        </authorList>
    </citation>
    <scope>NUCLEOTIDE SEQUENCE</scope>
</reference>
<proteinExistence type="predicted"/>
<evidence type="ECO:0008006" key="3">
    <source>
        <dbReference type="Google" id="ProtNLM"/>
    </source>
</evidence>
<keyword evidence="1" id="KW-1133">Transmembrane helix</keyword>
<dbReference type="InterPro" id="IPR022472">
    <property type="entry name" value="VPLPA-CTERM"/>
</dbReference>
<evidence type="ECO:0000313" key="2">
    <source>
        <dbReference type="EMBL" id="VAW06363.1"/>
    </source>
</evidence>